<dbReference type="RefSeq" id="WP_039191892.1">
    <property type="nucleotide sequence ID" value="NZ_JRFJ01000002.1"/>
</dbReference>
<dbReference type="SUPFAM" id="SSF51735">
    <property type="entry name" value="NAD(P)-binding Rossmann-fold domains"/>
    <property type="match status" value="1"/>
</dbReference>
<dbReference type="Gene3D" id="3.40.50.720">
    <property type="entry name" value="NAD(P)-binding Rossmann-like Domain"/>
    <property type="match status" value="1"/>
</dbReference>
<dbReference type="PANTHER" id="PTHR43377">
    <property type="entry name" value="BILIVERDIN REDUCTASE A"/>
    <property type="match status" value="1"/>
</dbReference>
<dbReference type="GO" id="GO:0000166">
    <property type="term" value="F:nucleotide binding"/>
    <property type="evidence" value="ECO:0007669"/>
    <property type="project" value="InterPro"/>
</dbReference>
<proteinExistence type="predicted"/>
<dbReference type="Proteomes" id="UP000030826">
    <property type="component" value="Unassembled WGS sequence"/>
</dbReference>
<comment type="caution">
    <text evidence="3">The sequence shown here is derived from an EMBL/GenBank/DDBJ whole genome shotgun (WGS) entry which is preliminary data.</text>
</comment>
<dbReference type="InterPro" id="IPR055170">
    <property type="entry name" value="GFO_IDH_MocA-like_dom"/>
</dbReference>
<evidence type="ECO:0000259" key="2">
    <source>
        <dbReference type="Pfam" id="PF22725"/>
    </source>
</evidence>
<name>A0A0B1Q224_9HYPH</name>
<accession>A0A0B1Q224</accession>
<sequence>MTVKAAVVGCGQWGRNHVRTLAGMGALAAISDNDPERAAALSAEHGVPALPLDDILQRPDIQAVVLALPPRLHAEIGQKILSAGKDVLIEKPIALAPADAEASVALAEEGGRVLMVGHVLRFHPVFEELVRQVEAGRIGTLRHIVATRLGLGRFLGMDAVWDLAPHDLSLVIALAGTYDVDMQTLRQTVLSDETDVADLRLAFGNGVTAEIHVSRISPFRDRRLSAIGTEGMLTFDDLQPDGQKLAFWGHRVWREAGGFSFTQAEPEFLPTPAGLPLDAELRHFLHCVETRQAPRTGPQEAALVVRLLEQASPRQG</sequence>
<organism evidence="3 4">
    <name type="scientific">Aureimonas altamirensis</name>
    <dbReference type="NCBI Taxonomy" id="370622"/>
    <lineage>
        <taxon>Bacteria</taxon>
        <taxon>Pseudomonadati</taxon>
        <taxon>Pseudomonadota</taxon>
        <taxon>Alphaproteobacteria</taxon>
        <taxon>Hyphomicrobiales</taxon>
        <taxon>Aurantimonadaceae</taxon>
        <taxon>Aureimonas</taxon>
    </lineage>
</organism>
<dbReference type="Gene3D" id="3.30.360.10">
    <property type="entry name" value="Dihydrodipicolinate Reductase, domain 2"/>
    <property type="match status" value="1"/>
</dbReference>
<dbReference type="InterPro" id="IPR036291">
    <property type="entry name" value="NAD(P)-bd_dom_sf"/>
</dbReference>
<protein>
    <submittedName>
        <fullName evidence="3">Oxidoreductase</fullName>
    </submittedName>
</protein>
<dbReference type="PANTHER" id="PTHR43377:SF6">
    <property type="entry name" value="GFO_IDH_MOCA-LIKE OXIDOREDUCTASE N-TERMINAL DOMAIN-CONTAINING PROTEIN"/>
    <property type="match status" value="1"/>
</dbReference>
<dbReference type="OrthoDB" id="9800846at2"/>
<evidence type="ECO:0000313" key="4">
    <source>
        <dbReference type="Proteomes" id="UP000030826"/>
    </source>
</evidence>
<dbReference type="Pfam" id="PF22725">
    <property type="entry name" value="GFO_IDH_MocA_C3"/>
    <property type="match status" value="1"/>
</dbReference>
<dbReference type="SUPFAM" id="SSF55347">
    <property type="entry name" value="Glyceraldehyde-3-phosphate dehydrogenase-like, C-terminal domain"/>
    <property type="match status" value="1"/>
</dbReference>
<dbReference type="EMBL" id="JRFJ01000002">
    <property type="protein sequence ID" value="KHJ54833.1"/>
    <property type="molecule type" value="Genomic_DNA"/>
</dbReference>
<dbReference type="Pfam" id="PF01408">
    <property type="entry name" value="GFO_IDH_MocA"/>
    <property type="match status" value="1"/>
</dbReference>
<gene>
    <name evidence="3" type="ORF">LA66_09715</name>
</gene>
<dbReference type="AlphaFoldDB" id="A0A0B1Q224"/>
<dbReference type="STRING" id="370622.LA66_09715"/>
<evidence type="ECO:0000313" key="3">
    <source>
        <dbReference type="EMBL" id="KHJ54833.1"/>
    </source>
</evidence>
<reference evidence="3 4" key="1">
    <citation type="submission" date="2014-09" db="EMBL/GenBank/DDBJ databases">
        <title>Isolation and characterization of Aurantimonas altamirensis ON-56566 from clinical sample following a dog bite.</title>
        <authorList>
            <person name="Eshaghi A."/>
            <person name="Li A."/>
            <person name="Shahinas D."/>
            <person name="Bahn P."/>
            <person name="Kus J.V."/>
            <person name="Patel S.N."/>
        </authorList>
    </citation>
    <scope>NUCLEOTIDE SEQUENCE [LARGE SCALE GENOMIC DNA]</scope>
    <source>
        <strain evidence="3 4">ON-56566</strain>
    </source>
</reference>
<dbReference type="InterPro" id="IPR000683">
    <property type="entry name" value="Gfo/Idh/MocA-like_OxRdtase_N"/>
</dbReference>
<feature type="domain" description="GFO/IDH/MocA-like oxidoreductase" evidence="2">
    <location>
        <begin position="127"/>
        <end position="233"/>
    </location>
</feature>
<dbReference type="InterPro" id="IPR051450">
    <property type="entry name" value="Gfo/Idh/MocA_Oxidoreductases"/>
</dbReference>
<evidence type="ECO:0000259" key="1">
    <source>
        <dbReference type="Pfam" id="PF01408"/>
    </source>
</evidence>
<feature type="domain" description="Gfo/Idh/MocA-like oxidoreductase N-terminal" evidence="1">
    <location>
        <begin position="4"/>
        <end position="118"/>
    </location>
</feature>